<comment type="catalytic activity">
    <reaction evidence="3 4">
        <text>[thioredoxin]-disulfide + L-methionine + H2O = L-methionine (S)-S-oxide + [thioredoxin]-dithiol</text>
        <dbReference type="Rhea" id="RHEA:19993"/>
        <dbReference type="Rhea" id="RHEA-COMP:10698"/>
        <dbReference type="Rhea" id="RHEA-COMP:10700"/>
        <dbReference type="ChEBI" id="CHEBI:15377"/>
        <dbReference type="ChEBI" id="CHEBI:29950"/>
        <dbReference type="ChEBI" id="CHEBI:50058"/>
        <dbReference type="ChEBI" id="CHEBI:57844"/>
        <dbReference type="ChEBI" id="CHEBI:58772"/>
        <dbReference type="EC" id="1.8.4.11"/>
    </reaction>
</comment>
<comment type="similarity">
    <text evidence="4">Belongs to the MsrA Met sulfoxide reductase family.</text>
</comment>
<evidence type="ECO:0000256" key="1">
    <source>
        <dbReference type="ARBA" id="ARBA00023002"/>
    </source>
</evidence>
<evidence type="ECO:0000313" key="7">
    <source>
        <dbReference type="Proteomes" id="UP000808349"/>
    </source>
</evidence>
<keyword evidence="1 4" id="KW-0560">Oxidoreductase</keyword>
<comment type="caution">
    <text evidence="6">The sequence shown here is derived from an EMBL/GenBank/DDBJ whole genome shotgun (WGS) entry which is preliminary data.</text>
</comment>
<dbReference type="InterPro" id="IPR002569">
    <property type="entry name" value="Met_Sox_Rdtase_MsrA_dom"/>
</dbReference>
<dbReference type="PANTHER" id="PTHR43774">
    <property type="entry name" value="PEPTIDE METHIONINE SULFOXIDE REDUCTASE"/>
    <property type="match status" value="1"/>
</dbReference>
<dbReference type="EMBL" id="JADKFW010000014">
    <property type="protein sequence ID" value="MBK9718938.1"/>
    <property type="molecule type" value="Genomic_DNA"/>
</dbReference>
<dbReference type="Gene3D" id="3.30.1060.10">
    <property type="entry name" value="Peptide methionine sulphoxide reductase MsrA"/>
    <property type="match status" value="1"/>
</dbReference>
<dbReference type="InterPro" id="IPR036509">
    <property type="entry name" value="Met_Sox_Rdtase_MsrA_sf"/>
</dbReference>
<dbReference type="EC" id="1.8.4.11" evidence="4"/>
<evidence type="ECO:0000256" key="3">
    <source>
        <dbReference type="ARBA" id="ARBA00048782"/>
    </source>
</evidence>
<comment type="function">
    <text evidence="4">Has an important function as a repair enzyme for proteins that have been inactivated by oxidation. Catalyzes the reversible oxidation-reduction of methionine sulfoxide in proteins to methionine.</text>
</comment>
<name>A0A9D7SAS2_9BACT</name>
<comment type="catalytic activity">
    <reaction evidence="2 4">
        <text>L-methionyl-[protein] + [thioredoxin]-disulfide + H2O = L-methionyl-(S)-S-oxide-[protein] + [thioredoxin]-dithiol</text>
        <dbReference type="Rhea" id="RHEA:14217"/>
        <dbReference type="Rhea" id="RHEA-COMP:10698"/>
        <dbReference type="Rhea" id="RHEA-COMP:10700"/>
        <dbReference type="Rhea" id="RHEA-COMP:12313"/>
        <dbReference type="Rhea" id="RHEA-COMP:12315"/>
        <dbReference type="ChEBI" id="CHEBI:15377"/>
        <dbReference type="ChEBI" id="CHEBI:16044"/>
        <dbReference type="ChEBI" id="CHEBI:29950"/>
        <dbReference type="ChEBI" id="CHEBI:44120"/>
        <dbReference type="ChEBI" id="CHEBI:50058"/>
        <dbReference type="EC" id="1.8.4.11"/>
    </reaction>
</comment>
<gene>
    <name evidence="4 6" type="primary">msrA</name>
    <name evidence="6" type="ORF">IPO85_15785</name>
</gene>
<evidence type="ECO:0000259" key="5">
    <source>
        <dbReference type="Pfam" id="PF01625"/>
    </source>
</evidence>
<evidence type="ECO:0000313" key="6">
    <source>
        <dbReference type="EMBL" id="MBK9718938.1"/>
    </source>
</evidence>
<dbReference type="NCBIfam" id="TIGR00401">
    <property type="entry name" value="msrA"/>
    <property type="match status" value="1"/>
</dbReference>
<accession>A0A9D7SAS2</accession>
<organism evidence="6 7">
    <name type="scientific">Candidatus Defluviibacterium haderslevense</name>
    <dbReference type="NCBI Taxonomy" id="2981993"/>
    <lineage>
        <taxon>Bacteria</taxon>
        <taxon>Pseudomonadati</taxon>
        <taxon>Bacteroidota</taxon>
        <taxon>Saprospiria</taxon>
        <taxon>Saprospirales</taxon>
        <taxon>Saprospiraceae</taxon>
        <taxon>Candidatus Defluviibacterium</taxon>
    </lineage>
</organism>
<sequence>MIENNVLDTAYFGAGCFWCVEAIFQNINGVIEVVSGYMGGDIKNPSYREICTGTTGHAEICKITFDTTQISYSELLEIFWTTHDPTTLNRQGADRGTQYRSVIFYTNDTQKELAMQSKQNVAPTLWDQAIVTEITPSSIFYPAEDHHQNYYNENTEAYYCQLVINPKLNKLKEKFSAKLKTH</sequence>
<proteinExistence type="inferred from homology"/>
<protein>
    <recommendedName>
        <fullName evidence="4">Peptide methionine sulfoxide reductase MsrA</fullName>
        <shortName evidence="4">Protein-methionine-S-oxide reductase</shortName>
        <ecNumber evidence="4">1.8.4.11</ecNumber>
    </recommendedName>
    <alternativeName>
        <fullName evidence="4">Peptide-methionine (S)-S-oxide reductase</fullName>
        <shortName evidence="4">Peptide Met(O) reductase</shortName>
    </alternativeName>
</protein>
<dbReference type="Proteomes" id="UP000808349">
    <property type="component" value="Unassembled WGS sequence"/>
</dbReference>
<dbReference type="SUPFAM" id="SSF55068">
    <property type="entry name" value="Peptide methionine sulfoxide reductase"/>
    <property type="match status" value="1"/>
</dbReference>
<dbReference type="PANTHER" id="PTHR43774:SF1">
    <property type="entry name" value="PEPTIDE METHIONINE SULFOXIDE REDUCTASE MSRA 2"/>
    <property type="match status" value="1"/>
</dbReference>
<dbReference type="Pfam" id="PF01625">
    <property type="entry name" value="PMSR"/>
    <property type="match status" value="1"/>
</dbReference>
<dbReference type="AlphaFoldDB" id="A0A9D7SAS2"/>
<evidence type="ECO:0000256" key="4">
    <source>
        <dbReference type="HAMAP-Rule" id="MF_01401"/>
    </source>
</evidence>
<reference evidence="6 7" key="1">
    <citation type="submission" date="2020-10" db="EMBL/GenBank/DDBJ databases">
        <title>Connecting structure to function with the recovery of over 1000 high-quality activated sludge metagenome-assembled genomes encoding full-length rRNA genes using long-read sequencing.</title>
        <authorList>
            <person name="Singleton C.M."/>
            <person name="Petriglieri F."/>
            <person name="Kristensen J.M."/>
            <person name="Kirkegaard R.H."/>
            <person name="Michaelsen T.Y."/>
            <person name="Andersen M.H."/>
            <person name="Karst S.M."/>
            <person name="Dueholm M.S."/>
            <person name="Nielsen P.H."/>
            <person name="Albertsen M."/>
        </authorList>
    </citation>
    <scope>NUCLEOTIDE SEQUENCE [LARGE SCALE GENOMIC DNA]</scope>
    <source>
        <strain evidence="6">Ribe_18-Q3-R11-54_BAT3C.373</strain>
    </source>
</reference>
<evidence type="ECO:0000256" key="2">
    <source>
        <dbReference type="ARBA" id="ARBA00047806"/>
    </source>
</evidence>
<dbReference type="GO" id="GO:0008113">
    <property type="term" value="F:peptide-methionine (S)-S-oxide reductase activity"/>
    <property type="evidence" value="ECO:0007669"/>
    <property type="project" value="UniProtKB-UniRule"/>
</dbReference>
<feature type="active site" evidence="4">
    <location>
        <position position="16"/>
    </location>
</feature>
<feature type="domain" description="Peptide methionine sulphoxide reductase MsrA" evidence="5">
    <location>
        <begin position="9"/>
        <end position="160"/>
    </location>
</feature>
<dbReference type="HAMAP" id="MF_01401">
    <property type="entry name" value="MsrA"/>
    <property type="match status" value="1"/>
</dbReference>